<protein>
    <recommendedName>
        <fullName evidence="3">DUF904 domain-containing protein</fullName>
    </recommendedName>
</protein>
<gene>
    <name evidence="1" type="ORF">ABID12_003078</name>
</gene>
<organism evidence="1 2">
    <name type="scientific">Martelella mangrovi</name>
    <dbReference type="NCBI Taxonomy" id="1397477"/>
    <lineage>
        <taxon>Bacteria</taxon>
        <taxon>Pseudomonadati</taxon>
        <taxon>Pseudomonadota</taxon>
        <taxon>Alphaproteobacteria</taxon>
        <taxon>Hyphomicrobiales</taxon>
        <taxon>Aurantimonadaceae</taxon>
        <taxon>Martelella</taxon>
    </lineage>
</organism>
<reference evidence="1 2" key="1">
    <citation type="submission" date="2024-06" db="EMBL/GenBank/DDBJ databases">
        <title>Genomic Encyclopedia of Type Strains, Phase IV (KMG-IV): sequencing the most valuable type-strain genomes for metagenomic binning, comparative biology and taxonomic classification.</title>
        <authorList>
            <person name="Goeker M."/>
        </authorList>
    </citation>
    <scope>NUCLEOTIDE SEQUENCE [LARGE SCALE GENOMIC DNA]</scope>
    <source>
        <strain evidence="1 2">DSM 28102</strain>
    </source>
</reference>
<sequence>MTKNLTQQNWSLQADNASLRQEQAELQLSMKTLEMTYTKRLAETEALLKVKEAVNSEEDEPVPRAIARALDGLRER</sequence>
<evidence type="ECO:0000313" key="1">
    <source>
        <dbReference type="EMBL" id="MET3601127.1"/>
    </source>
</evidence>
<name>A0ABV2IG40_9HYPH</name>
<evidence type="ECO:0008006" key="3">
    <source>
        <dbReference type="Google" id="ProtNLM"/>
    </source>
</evidence>
<keyword evidence="2" id="KW-1185">Reference proteome</keyword>
<dbReference type="RefSeq" id="WP_354434977.1">
    <property type="nucleotide sequence ID" value="NZ_JBEPLY010000011.1"/>
</dbReference>
<comment type="caution">
    <text evidence="1">The sequence shown here is derived from an EMBL/GenBank/DDBJ whole genome shotgun (WGS) entry which is preliminary data.</text>
</comment>
<dbReference type="EMBL" id="JBEPLY010000011">
    <property type="protein sequence ID" value="MET3601127.1"/>
    <property type="molecule type" value="Genomic_DNA"/>
</dbReference>
<accession>A0ABV2IG40</accession>
<dbReference type="Proteomes" id="UP001549164">
    <property type="component" value="Unassembled WGS sequence"/>
</dbReference>
<proteinExistence type="predicted"/>
<evidence type="ECO:0000313" key="2">
    <source>
        <dbReference type="Proteomes" id="UP001549164"/>
    </source>
</evidence>